<proteinExistence type="inferred from homology"/>
<dbReference type="Proteomes" id="UP000269301">
    <property type="component" value="Unassembled WGS sequence"/>
</dbReference>
<dbReference type="PANTHER" id="PTHR30576:SF8">
    <property type="entry name" value="UNDECAPRENYL-PHOSPHATE GALACTOSE PHOSPHOTRANSFERASE"/>
    <property type="match status" value="1"/>
</dbReference>
<comment type="caution">
    <text evidence="3">The sequence shown here is derived from an EMBL/GenBank/DDBJ whole genome shotgun (WGS) entry which is preliminary data.</text>
</comment>
<evidence type="ECO:0000259" key="2">
    <source>
        <dbReference type="Pfam" id="PF02397"/>
    </source>
</evidence>
<evidence type="ECO:0000313" key="3">
    <source>
        <dbReference type="EMBL" id="RKQ33499.1"/>
    </source>
</evidence>
<accession>A0A495A5A7</accession>
<organism evidence="3 4">
    <name type="scientific">Oceanobacillus halophilus</name>
    <dbReference type="NCBI Taxonomy" id="930130"/>
    <lineage>
        <taxon>Bacteria</taxon>
        <taxon>Bacillati</taxon>
        <taxon>Bacillota</taxon>
        <taxon>Bacilli</taxon>
        <taxon>Bacillales</taxon>
        <taxon>Bacillaceae</taxon>
        <taxon>Oceanobacillus</taxon>
    </lineage>
</organism>
<comment type="similarity">
    <text evidence="1">Belongs to the bacterial sugar transferase family.</text>
</comment>
<protein>
    <submittedName>
        <fullName evidence="3">Sugar transferase</fullName>
    </submittedName>
</protein>
<evidence type="ECO:0000313" key="4">
    <source>
        <dbReference type="Proteomes" id="UP000269301"/>
    </source>
</evidence>
<dbReference type="OrthoDB" id="9808602at2"/>
<gene>
    <name evidence="3" type="ORF">D8M06_09825</name>
</gene>
<dbReference type="GO" id="GO:0016780">
    <property type="term" value="F:phosphotransferase activity, for other substituted phosphate groups"/>
    <property type="evidence" value="ECO:0007669"/>
    <property type="project" value="TreeGrafter"/>
</dbReference>
<reference evidence="3 4" key="1">
    <citation type="journal article" date="2016" name="Int. J. Syst. Evol. Microbiol.">
        <title>Oceanobacillus halophilus sp. nov., a novel moderately halophilic bacterium from a hypersaline lake.</title>
        <authorList>
            <person name="Amoozegar M.A."/>
            <person name="Bagheri M."/>
            <person name="Makhdoumi A."/>
            <person name="Nikou M.M."/>
            <person name="Fazeli S.A.S."/>
            <person name="Schumann P."/>
            <person name="Sproer C."/>
            <person name="Sanchez-Porro C."/>
            <person name="Ventosa A."/>
        </authorList>
    </citation>
    <scope>NUCLEOTIDE SEQUENCE [LARGE SCALE GENOMIC DNA]</scope>
    <source>
        <strain evidence="3 4">DSM 23996</strain>
    </source>
</reference>
<evidence type="ECO:0000256" key="1">
    <source>
        <dbReference type="ARBA" id="ARBA00006464"/>
    </source>
</evidence>
<dbReference type="EMBL" id="RBZP01000006">
    <property type="protein sequence ID" value="RKQ33499.1"/>
    <property type="molecule type" value="Genomic_DNA"/>
</dbReference>
<feature type="domain" description="Bacterial sugar transferase" evidence="2">
    <location>
        <begin position="1"/>
        <end position="173"/>
    </location>
</feature>
<name>A0A495A5A7_9BACI</name>
<dbReference type="AlphaFoldDB" id="A0A495A5A7"/>
<keyword evidence="4" id="KW-1185">Reference proteome</keyword>
<dbReference type="Pfam" id="PF02397">
    <property type="entry name" value="Bac_transf"/>
    <property type="match status" value="1"/>
</dbReference>
<dbReference type="PANTHER" id="PTHR30576">
    <property type="entry name" value="COLANIC BIOSYNTHESIS UDP-GLUCOSE LIPID CARRIER TRANSFERASE"/>
    <property type="match status" value="1"/>
</dbReference>
<keyword evidence="3" id="KW-0808">Transferase</keyword>
<dbReference type="InterPro" id="IPR003362">
    <property type="entry name" value="Bact_transf"/>
</dbReference>
<sequence length="195" mass="22780">MDVFVSLALIILLSPVFIFTSLAIKLKLGKPIFFKQRRSGLHGTPFCLYKFRTMTNERDINGNLLPDQERLNDFGLFLRKYSLDEIPQFFNVLKGDMSLIGPRPLLMEYLDLYTKEQSLRHRVKPGITGWAQINGRNALTWEKKFELDTWYVRNHSFLIDCKIFLITIIKVIKREGISSRESITMEKFQGSKEVL</sequence>